<comment type="caution">
    <text evidence="6">The sequence shown here is derived from an EMBL/GenBank/DDBJ whole genome shotgun (WGS) entry which is preliminary data.</text>
</comment>
<dbReference type="HAMAP" id="MF_01928">
    <property type="entry name" value="PurK"/>
    <property type="match status" value="1"/>
</dbReference>
<dbReference type="PROSITE" id="PS50975">
    <property type="entry name" value="ATP_GRASP"/>
    <property type="match status" value="1"/>
</dbReference>
<dbReference type="EMBL" id="JAGSPA010000001">
    <property type="protein sequence ID" value="MBV7255764.1"/>
    <property type="molecule type" value="Genomic_DNA"/>
</dbReference>
<dbReference type="RefSeq" id="WP_218444128.1">
    <property type="nucleotide sequence ID" value="NZ_JAGSPA010000001.1"/>
</dbReference>
<dbReference type="Pfam" id="PF22660">
    <property type="entry name" value="RS_preATP-grasp-like"/>
    <property type="match status" value="1"/>
</dbReference>
<comment type="pathway">
    <text evidence="3 4">Purine metabolism; IMP biosynthesis via de novo pathway; 5-amino-1-(5-phospho-D-ribosyl)imidazole-4-carboxylate from 5-amino-1-(5-phospho-D-ribosyl)imidazole (N5-CAIR route): step 1/2.</text>
</comment>
<evidence type="ECO:0000313" key="6">
    <source>
        <dbReference type="EMBL" id="MBV7255764.1"/>
    </source>
</evidence>
<keyword evidence="2 3" id="KW-0067">ATP-binding</keyword>
<comment type="subunit">
    <text evidence="3 4">Homodimer.</text>
</comment>
<comment type="catalytic activity">
    <reaction evidence="3 4">
        <text>5-amino-1-(5-phospho-beta-D-ribosyl)imidazole + hydrogencarbonate + ATP = 5-carboxyamino-1-(5-phospho-D-ribosyl)imidazole + ADP + phosphate + 2 H(+)</text>
        <dbReference type="Rhea" id="RHEA:19317"/>
        <dbReference type="ChEBI" id="CHEBI:15378"/>
        <dbReference type="ChEBI" id="CHEBI:17544"/>
        <dbReference type="ChEBI" id="CHEBI:30616"/>
        <dbReference type="ChEBI" id="CHEBI:43474"/>
        <dbReference type="ChEBI" id="CHEBI:58730"/>
        <dbReference type="ChEBI" id="CHEBI:137981"/>
        <dbReference type="ChEBI" id="CHEBI:456216"/>
        <dbReference type="EC" id="6.3.4.18"/>
    </reaction>
</comment>
<dbReference type="EC" id="6.3.4.18" evidence="3 4"/>
<feature type="binding site" evidence="3">
    <location>
        <position position="144"/>
    </location>
    <ligand>
        <name>ATP</name>
        <dbReference type="ChEBI" id="CHEBI:30616"/>
    </ligand>
</feature>
<keyword evidence="7" id="KW-1185">Reference proteome</keyword>
<dbReference type="PANTHER" id="PTHR11609">
    <property type="entry name" value="PURINE BIOSYNTHESIS PROTEIN 6/7, PUR6/7"/>
    <property type="match status" value="1"/>
</dbReference>
<dbReference type="NCBIfam" id="NF004679">
    <property type="entry name" value="PRK06019.1-5"/>
    <property type="match status" value="1"/>
</dbReference>
<name>A0ABS6SBH6_9SPHN</name>
<dbReference type="Pfam" id="PF17769">
    <property type="entry name" value="PurK_C"/>
    <property type="match status" value="1"/>
</dbReference>
<dbReference type="InterPro" id="IPR054350">
    <property type="entry name" value="PurT/PurK_preATP-grasp"/>
</dbReference>
<keyword evidence="1 3" id="KW-0547">Nucleotide-binding</keyword>
<dbReference type="NCBIfam" id="TIGR01161">
    <property type="entry name" value="purK"/>
    <property type="match status" value="1"/>
</dbReference>
<accession>A0ABS6SBH6</accession>
<keyword evidence="3 4" id="KW-0436">Ligase</keyword>
<feature type="binding site" evidence="3">
    <location>
        <position position="210"/>
    </location>
    <ligand>
        <name>ATP</name>
        <dbReference type="ChEBI" id="CHEBI:30616"/>
    </ligand>
</feature>
<feature type="binding site" evidence="3">
    <location>
        <position position="104"/>
    </location>
    <ligand>
        <name>ATP</name>
        <dbReference type="ChEBI" id="CHEBI:30616"/>
    </ligand>
</feature>
<dbReference type="Pfam" id="PF02222">
    <property type="entry name" value="ATP-grasp"/>
    <property type="match status" value="1"/>
</dbReference>
<reference evidence="6 7" key="1">
    <citation type="submission" date="2021-04" db="EMBL/GenBank/DDBJ databases">
        <authorList>
            <person name="Pira H."/>
            <person name="Risdian C."/>
            <person name="Wink J."/>
        </authorList>
    </citation>
    <scope>NUCLEOTIDE SEQUENCE [LARGE SCALE GENOMIC DNA]</scope>
    <source>
        <strain evidence="6 7">WHA3</strain>
    </source>
</reference>
<feature type="binding site" evidence="3">
    <location>
        <begin position="264"/>
        <end position="265"/>
    </location>
    <ligand>
        <name>ATP</name>
        <dbReference type="ChEBI" id="CHEBI:30616"/>
    </ligand>
</feature>
<feature type="domain" description="ATP-grasp" evidence="5">
    <location>
        <begin position="108"/>
        <end position="294"/>
    </location>
</feature>
<dbReference type="InterPro" id="IPR011761">
    <property type="entry name" value="ATP-grasp"/>
</dbReference>
<evidence type="ECO:0000256" key="3">
    <source>
        <dbReference type="HAMAP-Rule" id="MF_01928"/>
    </source>
</evidence>
<organism evidence="6 7">
    <name type="scientific">Pacificimonas pallii</name>
    <dbReference type="NCBI Taxonomy" id="2827236"/>
    <lineage>
        <taxon>Bacteria</taxon>
        <taxon>Pseudomonadati</taxon>
        <taxon>Pseudomonadota</taxon>
        <taxon>Alphaproteobacteria</taxon>
        <taxon>Sphingomonadales</taxon>
        <taxon>Sphingosinicellaceae</taxon>
        <taxon>Pacificimonas</taxon>
    </lineage>
</organism>
<evidence type="ECO:0000313" key="7">
    <source>
        <dbReference type="Proteomes" id="UP000722336"/>
    </source>
</evidence>
<evidence type="ECO:0000256" key="4">
    <source>
        <dbReference type="RuleBase" id="RU361200"/>
    </source>
</evidence>
<feature type="binding site" evidence="3">
    <location>
        <begin position="149"/>
        <end position="155"/>
    </location>
    <ligand>
        <name>ATP</name>
        <dbReference type="ChEBI" id="CHEBI:30616"/>
    </ligand>
</feature>
<feature type="binding site" evidence="3">
    <location>
        <begin position="179"/>
        <end position="182"/>
    </location>
    <ligand>
        <name>ATP</name>
        <dbReference type="ChEBI" id="CHEBI:30616"/>
    </ligand>
</feature>
<sequence length="354" mass="38080">MIPPGSTIGILGGGQLGRMLAMAAAQMGYLVHIYAPDEHPCAGQVAALTTRGAYDDLESLGRFADSVDVVTFEFENIDAGALAYLAEHVRLSPPPRALEIAQDRVSEKMFVQDLGGRPAPFMPVESLLDLEAASHKIGTPAILKTNRFGYDGKGQIRLHEGSDLSDTWRQMGGVPCVYEGFVDFTAEFSLLIARGGDGRSVLYAEPENVHEHGILARSTVPAGHDVRAQAREAEALARKVADALDYVGLLTLEFFCGADGPVFNEMAPRVHNSGHWTIEGARTSQFENHIRAICGLPLGDPGLAAAAVQMDNLIGSDVERAVDALSDPRAHLHLYAKGEARAGRKMGHVTHIRR</sequence>
<comment type="function">
    <text evidence="4">Catalyzes the ATP-dependent conversion of 5-aminoimidazole ribonucleotide (AIR) and HCO(3)- to N5-carboxyaminoimidazole ribonucleotide (N5-CAIR).</text>
</comment>
<keyword evidence="3 4" id="KW-0658">Purine biosynthesis</keyword>
<comment type="similarity">
    <text evidence="3 4">Belongs to the PurK/PurT family.</text>
</comment>
<gene>
    <name evidence="3 4" type="primary">purK</name>
    <name evidence="6" type="ORF">KCG44_03075</name>
</gene>
<feature type="binding site" evidence="3">
    <location>
        <position position="187"/>
    </location>
    <ligand>
        <name>ATP</name>
        <dbReference type="ChEBI" id="CHEBI:30616"/>
    </ligand>
</feature>
<evidence type="ECO:0000259" key="5">
    <source>
        <dbReference type="PROSITE" id="PS50975"/>
    </source>
</evidence>
<evidence type="ECO:0000256" key="1">
    <source>
        <dbReference type="ARBA" id="ARBA00022741"/>
    </source>
</evidence>
<protein>
    <recommendedName>
        <fullName evidence="3 4">N5-carboxyaminoimidazole ribonucleotide synthase</fullName>
        <shortName evidence="3 4">N5-CAIR synthase</shortName>
        <ecNumber evidence="3 4">6.3.4.18</ecNumber>
    </recommendedName>
    <alternativeName>
        <fullName evidence="3 4">5-(carboxyamino)imidazole ribonucleotide synthetase</fullName>
    </alternativeName>
</protein>
<dbReference type="PANTHER" id="PTHR11609:SF5">
    <property type="entry name" value="PHOSPHORIBOSYLAMINOIMIDAZOLE CARBOXYLASE"/>
    <property type="match status" value="1"/>
</dbReference>
<dbReference type="Proteomes" id="UP000722336">
    <property type="component" value="Unassembled WGS sequence"/>
</dbReference>
<evidence type="ECO:0000256" key="2">
    <source>
        <dbReference type="ARBA" id="ARBA00022840"/>
    </source>
</evidence>
<dbReference type="InterPro" id="IPR005875">
    <property type="entry name" value="PurK"/>
</dbReference>
<dbReference type="InterPro" id="IPR040686">
    <property type="entry name" value="PurK_C"/>
</dbReference>
<dbReference type="GO" id="GO:0034028">
    <property type="term" value="F:5-(carboxyamino)imidazole ribonucleotide synthase activity"/>
    <property type="evidence" value="ECO:0007669"/>
    <property type="project" value="UniProtKB-EC"/>
</dbReference>
<proteinExistence type="inferred from homology"/>
<dbReference type="NCBIfam" id="NF004676">
    <property type="entry name" value="PRK06019.1-2"/>
    <property type="match status" value="1"/>
</dbReference>
<comment type="function">
    <text evidence="3">Catalyzes the ATP-dependent conversion of 5-aminoimidazole ribonucleotide (AIR) and HCO(3)(-) to N5-carboxyaminoimidazole ribonucleotide (N5-CAIR).</text>
</comment>
<dbReference type="InterPro" id="IPR003135">
    <property type="entry name" value="ATP-grasp_carboxylate-amine"/>
</dbReference>